<dbReference type="AlphaFoldDB" id="A0A443QY25"/>
<dbReference type="Pfam" id="PF00400">
    <property type="entry name" value="WD40"/>
    <property type="match status" value="5"/>
</dbReference>
<dbReference type="Gene3D" id="2.130.10.10">
    <property type="entry name" value="YVTN repeat-like/Quinoprotein amine dehydrogenase"/>
    <property type="match status" value="1"/>
</dbReference>
<reference evidence="9" key="2">
    <citation type="submission" date="2018-11" db="EMBL/GenBank/DDBJ databases">
        <title>Trombidioid mite genomics.</title>
        <authorList>
            <person name="Dong X."/>
        </authorList>
    </citation>
    <scope>NUCLEOTIDE SEQUENCE</scope>
    <source>
        <strain evidence="9">UoL-WK</strain>
    </source>
</reference>
<organism evidence="9 11">
    <name type="scientific">Dinothrombium tinctorium</name>
    <dbReference type="NCBI Taxonomy" id="1965070"/>
    <lineage>
        <taxon>Eukaryota</taxon>
        <taxon>Metazoa</taxon>
        <taxon>Ecdysozoa</taxon>
        <taxon>Arthropoda</taxon>
        <taxon>Chelicerata</taxon>
        <taxon>Arachnida</taxon>
        <taxon>Acari</taxon>
        <taxon>Acariformes</taxon>
        <taxon>Trombidiformes</taxon>
        <taxon>Prostigmata</taxon>
        <taxon>Anystina</taxon>
        <taxon>Parasitengona</taxon>
        <taxon>Trombidioidea</taxon>
        <taxon>Trombidiidae</taxon>
        <taxon>Dinothrombium</taxon>
    </lineage>
</organism>
<dbReference type="GO" id="GO:0000398">
    <property type="term" value="P:mRNA splicing, via spliceosome"/>
    <property type="evidence" value="ECO:0007669"/>
    <property type="project" value="TreeGrafter"/>
</dbReference>
<comment type="similarity">
    <text evidence="5">Belongs to the WD repeat MORG1 family.</text>
</comment>
<dbReference type="GO" id="GO:0005737">
    <property type="term" value="C:cytoplasm"/>
    <property type="evidence" value="ECO:0007669"/>
    <property type="project" value="UniProtKB-SubCell"/>
</dbReference>
<dbReference type="SMART" id="SM00320">
    <property type="entry name" value="WD40"/>
    <property type="match status" value="7"/>
</dbReference>
<dbReference type="Proteomes" id="UP000285301">
    <property type="component" value="Unassembled WGS sequence"/>
</dbReference>
<keyword evidence="2" id="KW-0963">Cytoplasm</keyword>
<dbReference type="CDD" id="cd00200">
    <property type="entry name" value="WD40"/>
    <property type="match status" value="1"/>
</dbReference>
<dbReference type="InterPro" id="IPR020472">
    <property type="entry name" value="WD40_PAC1"/>
</dbReference>
<evidence type="ECO:0000256" key="7">
    <source>
        <dbReference type="ARBA" id="ARBA00042222"/>
    </source>
</evidence>
<dbReference type="EMBL" id="NCKU01003247">
    <property type="protein sequence ID" value="RWS07893.1"/>
    <property type="molecule type" value="Genomic_DNA"/>
</dbReference>
<evidence type="ECO:0000256" key="3">
    <source>
        <dbReference type="ARBA" id="ARBA00022574"/>
    </source>
</evidence>
<dbReference type="PROSITE" id="PS50294">
    <property type="entry name" value="WD_REPEATS_REGION"/>
    <property type="match status" value="3"/>
</dbReference>
<evidence type="ECO:0000313" key="10">
    <source>
        <dbReference type="EMBL" id="RWS08086.1"/>
    </source>
</evidence>
<feature type="repeat" description="WD" evidence="8">
    <location>
        <begin position="87"/>
        <end position="128"/>
    </location>
</feature>
<evidence type="ECO:0000313" key="9">
    <source>
        <dbReference type="EMBL" id="RWS07893.1"/>
    </source>
</evidence>
<evidence type="ECO:0000256" key="8">
    <source>
        <dbReference type="PROSITE-ProRule" id="PRU00221"/>
    </source>
</evidence>
<evidence type="ECO:0000256" key="2">
    <source>
        <dbReference type="ARBA" id="ARBA00022490"/>
    </source>
</evidence>
<comment type="caution">
    <text evidence="9">The sequence shown here is derived from an EMBL/GenBank/DDBJ whole genome shotgun (WGS) entry which is preliminary data.</text>
</comment>
<feature type="non-terminal residue" evidence="9">
    <location>
        <position position="1"/>
    </location>
</feature>
<dbReference type="STRING" id="1965070.A0A443QY25"/>
<reference evidence="9 11" key="1">
    <citation type="journal article" date="2018" name="Gigascience">
        <title>Genomes of trombidid mites reveal novel predicted allergens and laterally-transferred genes associated with secondary metabolism.</title>
        <authorList>
            <person name="Dong X."/>
            <person name="Chaisiri K."/>
            <person name="Xia D."/>
            <person name="Armstrong S.D."/>
            <person name="Fang Y."/>
            <person name="Donnelly M.J."/>
            <person name="Kadowaki T."/>
            <person name="McGarry J.W."/>
            <person name="Darby A.C."/>
            <person name="Makepeace B.L."/>
        </authorList>
    </citation>
    <scope>NUCLEOTIDE SEQUENCE [LARGE SCALE GENOMIC DNA]</scope>
    <source>
        <strain evidence="9">UoL-WK</strain>
    </source>
</reference>
<dbReference type="PANTHER" id="PTHR22842">
    <property type="entry name" value="WD40 REPEAT PROTEIN"/>
    <property type="match status" value="1"/>
</dbReference>
<keyword evidence="3 8" id="KW-0853">WD repeat</keyword>
<dbReference type="PROSITE" id="PS50082">
    <property type="entry name" value="WD_REPEATS_2"/>
    <property type="match status" value="4"/>
</dbReference>
<dbReference type="PRINTS" id="PR00320">
    <property type="entry name" value="GPROTEINBRPT"/>
</dbReference>
<feature type="repeat" description="WD" evidence="8">
    <location>
        <begin position="45"/>
        <end position="77"/>
    </location>
</feature>
<dbReference type="GO" id="GO:0071013">
    <property type="term" value="C:catalytic step 2 spliceosome"/>
    <property type="evidence" value="ECO:0007669"/>
    <property type="project" value="TreeGrafter"/>
</dbReference>
<dbReference type="OrthoDB" id="71437at2759"/>
<dbReference type="PANTHER" id="PTHR22842:SF3">
    <property type="entry name" value="WD REPEAT DOMAIN-CONTAINING PROTEIN 83"/>
    <property type="match status" value="1"/>
</dbReference>
<protein>
    <recommendedName>
        <fullName evidence="6">WD repeat domain-containing protein 83</fullName>
    </recommendedName>
    <alternativeName>
        <fullName evidence="7">Mitogen-activated protein kinase organizer 1</fullName>
    </alternativeName>
</protein>
<keyword evidence="4" id="KW-0677">Repeat</keyword>
<dbReference type="SUPFAM" id="SSF50978">
    <property type="entry name" value="WD40 repeat-like"/>
    <property type="match status" value="1"/>
</dbReference>
<proteinExistence type="inferred from homology"/>
<comment type="subcellular location">
    <subcellularLocation>
        <location evidence="1">Cytoplasm</location>
    </subcellularLocation>
</comment>
<feature type="repeat" description="WD" evidence="8">
    <location>
        <begin position="267"/>
        <end position="288"/>
    </location>
</feature>
<dbReference type="InterPro" id="IPR001680">
    <property type="entry name" value="WD40_rpt"/>
</dbReference>
<accession>A0A443QY25</accession>
<evidence type="ECO:0000256" key="4">
    <source>
        <dbReference type="ARBA" id="ARBA00022737"/>
    </source>
</evidence>
<dbReference type="InterPro" id="IPR015943">
    <property type="entry name" value="WD40/YVTN_repeat-like_dom_sf"/>
</dbReference>
<dbReference type="InterPro" id="IPR036322">
    <property type="entry name" value="WD40_repeat_dom_sf"/>
</dbReference>
<evidence type="ECO:0000256" key="1">
    <source>
        <dbReference type="ARBA" id="ARBA00004496"/>
    </source>
</evidence>
<dbReference type="InterPro" id="IPR051980">
    <property type="entry name" value="WD_repeat_MORG1"/>
</dbReference>
<gene>
    <name evidence="9" type="ORF">B4U79_01762</name>
    <name evidence="10" type="ORF">B4U79_03158</name>
</gene>
<dbReference type="PROSITE" id="PS00678">
    <property type="entry name" value="WD_REPEATS_1"/>
    <property type="match status" value="2"/>
</dbReference>
<evidence type="ECO:0000313" key="11">
    <source>
        <dbReference type="Proteomes" id="UP000285301"/>
    </source>
</evidence>
<dbReference type="InterPro" id="IPR019775">
    <property type="entry name" value="WD40_repeat_CS"/>
</dbReference>
<evidence type="ECO:0000256" key="5">
    <source>
        <dbReference type="ARBA" id="ARBA00038145"/>
    </source>
</evidence>
<sequence>LAARVAIVFGTVLKFTFRSKMATNEANATSASFSNKVPENKTKTLLCNQGAVRAVRFNIDGEYCLTCGSDKSVKLWNPHKALHLQTYSGHASEVLDASGSHDSSHIVSCGMDRSVYLWDVSSAQAVRRYRAHAAQVNCVVFNQESTIILSASLDGTLKAWDCKSRSRDPVQVFDDAKDSITSIYVTNFEIVTSSLDAKVRKYDLRKGLLDVDDCSASATNVCLSKDGQCILVGCLDSCIRLLDKDTGELLNVYKGHTNKKYKIESHFVNNDSHIVSGSEDGKLYIWDLIKCTLKATIIHENHRVVHSVSVHPTKNEILTAAEGTVYLWTDIKEE</sequence>
<feature type="repeat" description="WD" evidence="8">
    <location>
        <begin position="129"/>
        <end position="161"/>
    </location>
</feature>
<dbReference type="EMBL" id="NCKU01003146">
    <property type="protein sequence ID" value="RWS08086.1"/>
    <property type="molecule type" value="Genomic_DNA"/>
</dbReference>
<name>A0A443QY25_9ACAR</name>
<keyword evidence="11" id="KW-1185">Reference proteome</keyword>
<evidence type="ECO:0000256" key="6">
    <source>
        <dbReference type="ARBA" id="ARBA00040453"/>
    </source>
</evidence>